<evidence type="ECO:0000313" key="11">
    <source>
        <dbReference type="Proteomes" id="UP000663869"/>
    </source>
</evidence>
<organism evidence="7 11">
    <name type="scientific">Rotaria socialis</name>
    <dbReference type="NCBI Taxonomy" id="392032"/>
    <lineage>
        <taxon>Eukaryota</taxon>
        <taxon>Metazoa</taxon>
        <taxon>Spiralia</taxon>
        <taxon>Gnathifera</taxon>
        <taxon>Rotifera</taxon>
        <taxon>Eurotatoria</taxon>
        <taxon>Bdelloidea</taxon>
        <taxon>Philodinida</taxon>
        <taxon>Philodinidae</taxon>
        <taxon>Rotaria</taxon>
    </lineage>
</organism>
<dbReference type="GO" id="GO:0008271">
    <property type="term" value="F:secondary active sulfate transmembrane transporter activity"/>
    <property type="evidence" value="ECO:0007669"/>
    <property type="project" value="InterPro"/>
</dbReference>
<dbReference type="GO" id="GO:0016020">
    <property type="term" value="C:membrane"/>
    <property type="evidence" value="ECO:0007669"/>
    <property type="project" value="UniProtKB-SubCell"/>
</dbReference>
<dbReference type="Proteomes" id="UP000663873">
    <property type="component" value="Unassembled WGS sequence"/>
</dbReference>
<dbReference type="Proteomes" id="UP000663848">
    <property type="component" value="Unassembled WGS sequence"/>
</dbReference>
<dbReference type="EMBL" id="CAJNYU010002647">
    <property type="protein sequence ID" value="CAF3571793.1"/>
    <property type="molecule type" value="Genomic_DNA"/>
</dbReference>
<name>A0A818LGA0_9BILA</name>
<sequence length="156" mass="17909">MVGPINDDIGLYPISTSANALGRIKTVIHHEYFESYPTVKSWMKKHTNNPTQRIKNYFISYLPFLSWIYRYNLTWFWGDLIAGLTVGAIVIPQSMAYAGLAKLAPQFGLYSSFVGVVIYWFFATSKVNKIESDVQILQKTILVFSTSLQMFRHQLI</sequence>
<feature type="domain" description="SLC26A/SulP transporter" evidence="6">
    <location>
        <begin position="76"/>
        <end position="132"/>
    </location>
</feature>
<feature type="transmembrane region" description="Helical" evidence="5">
    <location>
        <begin position="103"/>
        <end position="122"/>
    </location>
</feature>
<evidence type="ECO:0000256" key="5">
    <source>
        <dbReference type="SAM" id="Phobius"/>
    </source>
</evidence>
<evidence type="ECO:0000256" key="3">
    <source>
        <dbReference type="ARBA" id="ARBA00022989"/>
    </source>
</evidence>
<reference evidence="7" key="1">
    <citation type="submission" date="2021-02" db="EMBL/GenBank/DDBJ databases">
        <authorList>
            <person name="Nowell W R."/>
        </authorList>
    </citation>
    <scope>NUCLEOTIDE SEQUENCE</scope>
</reference>
<evidence type="ECO:0000256" key="4">
    <source>
        <dbReference type="ARBA" id="ARBA00023136"/>
    </source>
</evidence>
<keyword evidence="4 5" id="KW-0472">Membrane</keyword>
<evidence type="ECO:0000313" key="9">
    <source>
        <dbReference type="EMBL" id="CAF4622840.1"/>
    </source>
</evidence>
<dbReference type="Proteomes" id="UP000663862">
    <property type="component" value="Unassembled WGS sequence"/>
</dbReference>
<keyword evidence="3 5" id="KW-1133">Transmembrane helix</keyword>
<evidence type="ECO:0000313" key="12">
    <source>
        <dbReference type="Proteomes" id="UP000663873"/>
    </source>
</evidence>
<dbReference type="InterPro" id="IPR011547">
    <property type="entry name" value="SLC26A/SulP_dom"/>
</dbReference>
<evidence type="ECO:0000313" key="8">
    <source>
        <dbReference type="EMBL" id="CAF4439140.1"/>
    </source>
</evidence>
<dbReference type="PROSITE" id="PS01130">
    <property type="entry name" value="SLC26A"/>
    <property type="match status" value="1"/>
</dbReference>
<gene>
    <name evidence="7" type="ORF">FME351_LOCUS20491</name>
    <name evidence="10" type="ORF">QYT958_LOCUS31008</name>
    <name evidence="9" type="ORF">TSG867_LOCUS29129</name>
    <name evidence="8" type="ORF">UJA718_LOCUS21951</name>
</gene>
<dbReference type="InterPro" id="IPR001902">
    <property type="entry name" value="SLC26A/SulP_fam"/>
</dbReference>
<dbReference type="Pfam" id="PF00916">
    <property type="entry name" value="Sulfate_transp"/>
    <property type="match status" value="1"/>
</dbReference>
<evidence type="ECO:0000259" key="6">
    <source>
        <dbReference type="Pfam" id="PF00916"/>
    </source>
</evidence>
<comment type="subcellular location">
    <subcellularLocation>
        <location evidence="1">Membrane</location>
        <topology evidence="1">Multi-pass membrane protein</topology>
    </subcellularLocation>
</comment>
<dbReference type="EMBL" id="CAJOBQ010003953">
    <property type="protein sequence ID" value="CAF4622840.1"/>
    <property type="molecule type" value="Genomic_DNA"/>
</dbReference>
<dbReference type="AlphaFoldDB" id="A0A818LGA0"/>
<dbReference type="EMBL" id="CAJOBP010004401">
    <property type="protein sequence ID" value="CAF4439140.1"/>
    <property type="molecule type" value="Genomic_DNA"/>
</dbReference>
<evidence type="ECO:0000313" key="10">
    <source>
        <dbReference type="EMBL" id="CAF4907290.1"/>
    </source>
</evidence>
<evidence type="ECO:0000256" key="2">
    <source>
        <dbReference type="ARBA" id="ARBA00022692"/>
    </source>
</evidence>
<dbReference type="Proteomes" id="UP000663869">
    <property type="component" value="Unassembled WGS sequence"/>
</dbReference>
<dbReference type="PANTHER" id="PTHR11814">
    <property type="entry name" value="SULFATE TRANSPORTER"/>
    <property type="match status" value="1"/>
</dbReference>
<dbReference type="InterPro" id="IPR018045">
    <property type="entry name" value="S04_transporter_CS"/>
</dbReference>
<protein>
    <recommendedName>
        <fullName evidence="6">SLC26A/SulP transporter domain-containing protein</fullName>
    </recommendedName>
</protein>
<evidence type="ECO:0000256" key="1">
    <source>
        <dbReference type="ARBA" id="ARBA00004141"/>
    </source>
</evidence>
<keyword evidence="2 5" id="KW-0812">Transmembrane</keyword>
<evidence type="ECO:0000313" key="7">
    <source>
        <dbReference type="EMBL" id="CAF3571793.1"/>
    </source>
</evidence>
<proteinExistence type="predicted"/>
<feature type="transmembrane region" description="Helical" evidence="5">
    <location>
        <begin position="73"/>
        <end position="91"/>
    </location>
</feature>
<dbReference type="EMBL" id="CAJOBR010013069">
    <property type="protein sequence ID" value="CAF4907290.1"/>
    <property type="molecule type" value="Genomic_DNA"/>
</dbReference>
<keyword evidence="12" id="KW-1185">Reference proteome</keyword>
<comment type="caution">
    <text evidence="7">The sequence shown here is derived from an EMBL/GenBank/DDBJ whole genome shotgun (WGS) entry which is preliminary data.</text>
</comment>
<accession>A0A818LGA0</accession>